<evidence type="ECO:0000313" key="2">
    <source>
        <dbReference type="EMBL" id="EIY36613.1"/>
    </source>
</evidence>
<sequence>MIRNENIQNNPYSGRCHRPCGSAQTGGQPPFHLQREPCRFGPCSRMLPFPYRTKVLQGGEVGPRSGSRKAALVSGPTPETAQG</sequence>
<proteinExistence type="predicted"/>
<name>I9R3T6_9BACT</name>
<comment type="caution">
    <text evidence="2">The sequence shown here is derived from an EMBL/GenBank/DDBJ whole genome shotgun (WGS) entry which is preliminary data.</text>
</comment>
<accession>I9R3T6</accession>
<reference evidence="2 3" key="1">
    <citation type="submission" date="2012-02" db="EMBL/GenBank/DDBJ databases">
        <title>The Genome Sequence of Bacteroides dorei CL02T12C06.</title>
        <authorList>
            <consortium name="The Broad Institute Genome Sequencing Platform"/>
            <person name="Earl A."/>
            <person name="Ward D."/>
            <person name="Feldgarden M."/>
            <person name="Gevers D."/>
            <person name="Zitomersky N.L."/>
            <person name="Coyne M.J."/>
            <person name="Comstock L.E."/>
            <person name="Young S.K."/>
            <person name="Zeng Q."/>
            <person name="Gargeya S."/>
            <person name="Fitzgerald M."/>
            <person name="Haas B."/>
            <person name="Abouelleil A."/>
            <person name="Alvarado L."/>
            <person name="Arachchi H.M."/>
            <person name="Berlin A."/>
            <person name="Chapman S.B."/>
            <person name="Gearin G."/>
            <person name="Goldberg J."/>
            <person name="Griggs A."/>
            <person name="Gujja S."/>
            <person name="Hansen M."/>
            <person name="Heiman D."/>
            <person name="Howarth C."/>
            <person name="Larimer J."/>
            <person name="Lui A."/>
            <person name="MacDonald P.J.P."/>
            <person name="McCowen C."/>
            <person name="Montmayeur A."/>
            <person name="Murphy C."/>
            <person name="Neiman D."/>
            <person name="Pearson M."/>
            <person name="Priest M."/>
            <person name="Roberts A."/>
            <person name="Saif S."/>
            <person name="Shea T."/>
            <person name="Sisk P."/>
            <person name="Stolte C."/>
            <person name="Sykes S."/>
            <person name="Wortman J."/>
            <person name="Nusbaum C."/>
            <person name="Birren B."/>
        </authorList>
    </citation>
    <scope>NUCLEOTIDE SEQUENCE [LARGE SCALE GENOMIC DNA]</scope>
    <source>
        <strain evidence="2 3">CL02T12C06</strain>
    </source>
</reference>
<dbReference type="EMBL" id="AGXJ01000023">
    <property type="protein sequence ID" value="EIY36613.1"/>
    <property type="molecule type" value="Genomic_DNA"/>
</dbReference>
<feature type="region of interest" description="Disordered" evidence="1">
    <location>
        <begin position="57"/>
        <end position="83"/>
    </location>
</feature>
<gene>
    <name evidence="2" type="ORF">HMPREF1064_01360</name>
</gene>
<organism evidence="2 3">
    <name type="scientific">Phocaeicola dorei CL02T12C06</name>
    <dbReference type="NCBI Taxonomy" id="997876"/>
    <lineage>
        <taxon>Bacteria</taxon>
        <taxon>Pseudomonadati</taxon>
        <taxon>Bacteroidota</taxon>
        <taxon>Bacteroidia</taxon>
        <taxon>Bacteroidales</taxon>
        <taxon>Bacteroidaceae</taxon>
        <taxon>Phocaeicola</taxon>
    </lineage>
</organism>
<evidence type="ECO:0000313" key="3">
    <source>
        <dbReference type="Proteomes" id="UP000005974"/>
    </source>
</evidence>
<keyword evidence="3" id="KW-1185">Reference proteome</keyword>
<evidence type="ECO:0000256" key="1">
    <source>
        <dbReference type="SAM" id="MobiDB-lite"/>
    </source>
</evidence>
<dbReference type="Proteomes" id="UP000005974">
    <property type="component" value="Unassembled WGS sequence"/>
</dbReference>
<dbReference type="HOGENOM" id="CLU_2535566_0_0_10"/>
<dbReference type="AlphaFoldDB" id="I9R3T6"/>
<protein>
    <submittedName>
        <fullName evidence="2">Uncharacterized protein</fullName>
    </submittedName>
</protein>